<evidence type="ECO:0000313" key="2">
    <source>
        <dbReference type="EMBL" id="QHT33984.1"/>
    </source>
</evidence>
<accession>A0A6C0EXQ5</accession>
<organism evidence="2">
    <name type="scientific">viral metagenome</name>
    <dbReference type="NCBI Taxonomy" id="1070528"/>
    <lineage>
        <taxon>unclassified sequences</taxon>
        <taxon>metagenomes</taxon>
        <taxon>organismal metagenomes</taxon>
    </lineage>
</organism>
<feature type="region of interest" description="Disordered" evidence="1">
    <location>
        <begin position="36"/>
        <end position="58"/>
    </location>
</feature>
<protein>
    <submittedName>
        <fullName evidence="2">Uncharacterized protein</fullName>
    </submittedName>
</protein>
<sequence>MSLLELPLDIIEMIIVSSDRVLTTYNRILDVTMSNINTNSNSNSNTKKRKRNSKNDIENTENTVYNTIENVRMFLMNPVIINNIYKKSRWYKYFISSYEFTNHTKQLSNIQNICKQMKPMLEIKEEINTTQSTIEYLDTYINLDNLDIMISKLVKYWNIEVSELSNTVILFAMLSSSNIFKLHNTFDLVKQIDEFEFHNHIHIPKYLEPKYKFIPLFQTYIGMGLAYNIAWDIDLNCLIGFFYGGSDAYDYEYYNGKLAYYLNMNNIERIDFIRQKNKITNSKILLDIIISHMDNYDMNYSVSRYKKMCINYD</sequence>
<dbReference type="EMBL" id="MN738982">
    <property type="protein sequence ID" value="QHT33984.1"/>
    <property type="molecule type" value="Genomic_DNA"/>
</dbReference>
<dbReference type="AlphaFoldDB" id="A0A6C0EXQ5"/>
<evidence type="ECO:0000256" key="1">
    <source>
        <dbReference type="SAM" id="MobiDB-lite"/>
    </source>
</evidence>
<reference evidence="2" key="1">
    <citation type="journal article" date="2020" name="Nature">
        <title>Giant virus diversity and host interactions through global metagenomics.</title>
        <authorList>
            <person name="Schulz F."/>
            <person name="Roux S."/>
            <person name="Paez-Espino D."/>
            <person name="Jungbluth S."/>
            <person name="Walsh D.A."/>
            <person name="Denef V.J."/>
            <person name="McMahon K.D."/>
            <person name="Konstantinidis K.T."/>
            <person name="Eloe-Fadrosh E.A."/>
            <person name="Kyrpides N.C."/>
            <person name="Woyke T."/>
        </authorList>
    </citation>
    <scope>NUCLEOTIDE SEQUENCE</scope>
    <source>
        <strain evidence="2">GVMAG-M-3300009161-52</strain>
    </source>
</reference>
<proteinExistence type="predicted"/>
<feature type="compositionally biased region" description="Low complexity" evidence="1">
    <location>
        <begin position="36"/>
        <end position="45"/>
    </location>
</feature>
<name>A0A6C0EXQ5_9ZZZZ</name>